<accession>A0A0C9U2T7</accession>
<dbReference type="Proteomes" id="UP000053647">
    <property type="component" value="Unassembled WGS sequence"/>
</dbReference>
<evidence type="ECO:0000313" key="2">
    <source>
        <dbReference type="Proteomes" id="UP000053647"/>
    </source>
</evidence>
<sequence length="573" mass="64578">MSLPITDSELSFDVLNAIPHEIQRLLLNSGPIFPTEAQEHVIASALRSLRKKLEHAVLHTAEGHNEPRASAPYSQNSVDQLQALVQRLSVLRSPVKRLPSEILTLIFDLCVVHGSDPLPVSAQGPLYLARVCRTWRDNAHAYPFLWTYINFYFSEACDDRDKDVSRVGPAIDMWLERSSTLPISLTFTDLRVHDLATDGLVHLLVDRLRNNSCRWKSLSLQLSCRYLPQLFHFTPCDLKALEHLSITGYILEQRAVNVTTPHLDLTSATNLKSLAYSGPGRSGGDTIDVDWDRLSEVSFEFNPHAGASFTVSRQLRQLSQCHNITTCSLGVSLPVRFASSDQQRITLPCLRTLRVRRLAPRSHACSTVNPLVLPQLQTLEIDAAVLVCWNVRWHDRNFSNLLARSSCSLENLYIKDVYFPNEELLRCLAHCRELKSLCFLPCPRSQDILDITEKLDVSRSTSGGPVASHLVPCLQELKLGCTRDSCLEGIMGMLISRVGARADAAGVDALRRFELVFFELWHESLDARSVRLARLDSFRERFRQCAANNDNLEVSFVVEVPYLPEYIDVNPET</sequence>
<dbReference type="OrthoDB" id="2685932at2759"/>
<name>A0A0C9U2T7_PAXIN</name>
<reference evidence="2" key="2">
    <citation type="submission" date="2015-01" db="EMBL/GenBank/DDBJ databases">
        <title>Evolutionary Origins and Diversification of the Mycorrhizal Mutualists.</title>
        <authorList>
            <consortium name="DOE Joint Genome Institute"/>
            <consortium name="Mycorrhizal Genomics Consortium"/>
            <person name="Kohler A."/>
            <person name="Kuo A."/>
            <person name="Nagy L.G."/>
            <person name="Floudas D."/>
            <person name="Copeland A."/>
            <person name="Barry K.W."/>
            <person name="Cichocki N."/>
            <person name="Veneault-Fourrey C."/>
            <person name="LaButti K."/>
            <person name="Lindquist E.A."/>
            <person name="Lipzen A."/>
            <person name="Lundell T."/>
            <person name="Morin E."/>
            <person name="Murat C."/>
            <person name="Riley R."/>
            <person name="Ohm R."/>
            <person name="Sun H."/>
            <person name="Tunlid A."/>
            <person name="Henrissat B."/>
            <person name="Grigoriev I.V."/>
            <person name="Hibbett D.S."/>
            <person name="Martin F."/>
        </authorList>
    </citation>
    <scope>NUCLEOTIDE SEQUENCE [LARGE SCALE GENOMIC DNA]</scope>
    <source>
        <strain evidence="2">ATCC 200175</strain>
    </source>
</reference>
<evidence type="ECO:0000313" key="1">
    <source>
        <dbReference type="EMBL" id="KIJ13887.1"/>
    </source>
</evidence>
<gene>
    <name evidence="1" type="ORF">PAXINDRAFT_181149</name>
</gene>
<protein>
    <recommendedName>
        <fullName evidence="3">F-box domain-containing protein</fullName>
    </recommendedName>
</protein>
<evidence type="ECO:0008006" key="3">
    <source>
        <dbReference type="Google" id="ProtNLM"/>
    </source>
</evidence>
<dbReference type="EMBL" id="KN819347">
    <property type="protein sequence ID" value="KIJ13887.1"/>
    <property type="molecule type" value="Genomic_DNA"/>
</dbReference>
<dbReference type="AlphaFoldDB" id="A0A0C9U2T7"/>
<keyword evidence="2" id="KW-1185">Reference proteome</keyword>
<dbReference type="HOGENOM" id="CLU_018544_12_0_1"/>
<reference evidence="1 2" key="1">
    <citation type="submission" date="2014-06" db="EMBL/GenBank/DDBJ databases">
        <authorList>
            <consortium name="DOE Joint Genome Institute"/>
            <person name="Kuo A."/>
            <person name="Kohler A."/>
            <person name="Nagy L.G."/>
            <person name="Floudas D."/>
            <person name="Copeland A."/>
            <person name="Barry K.W."/>
            <person name="Cichocki N."/>
            <person name="Veneault-Fourrey C."/>
            <person name="LaButti K."/>
            <person name="Lindquist E.A."/>
            <person name="Lipzen A."/>
            <person name="Lundell T."/>
            <person name="Morin E."/>
            <person name="Murat C."/>
            <person name="Sun H."/>
            <person name="Tunlid A."/>
            <person name="Henrissat B."/>
            <person name="Grigoriev I.V."/>
            <person name="Hibbett D.S."/>
            <person name="Martin F."/>
            <person name="Nordberg H.P."/>
            <person name="Cantor M.N."/>
            <person name="Hua S.X."/>
        </authorList>
    </citation>
    <scope>NUCLEOTIDE SEQUENCE [LARGE SCALE GENOMIC DNA]</scope>
    <source>
        <strain evidence="1 2">ATCC 200175</strain>
    </source>
</reference>
<organism evidence="1 2">
    <name type="scientific">Paxillus involutus ATCC 200175</name>
    <dbReference type="NCBI Taxonomy" id="664439"/>
    <lineage>
        <taxon>Eukaryota</taxon>
        <taxon>Fungi</taxon>
        <taxon>Dikarya</taxon>
        <taxon>Basidiomycota</taxon>
        <taxon>Agaricomycotina</taxon>
        <taxon>Agaricomycetes</taxon>
        <taxon>Agaricomycetidae</taxon>
        <taxon>Boletales</taxon>
        <taxon>Paxilineae</taxon>
        <taxon>Paxillaceae</taxon>
        <taxon>Paxillus</taxon>
    </lineage>
</organism>
<proteinExistence type="predicted"/>